<dbReference type="GO" id="GO:0003700">
    <property type="term" value="F:DNA-binding transcription factor activity"/>
    <property type="evidence" value="ECO:0007669"/>
    <property type="project" value="InterPro"/>
</dbReference>
<dbReference type="InterPro" id="IPR000232">
    <property type="entry name" value="HSF_DNA-bd"/>
</dbReference>
<reference evidence="6 7" key="1">
    <citation type="submission" date="2019-07" db="EMBL/GenBank/DDBJ databases">
        <title>Genomics analysis of Aphanomyces spp. identifies a new class of oomycete effector associated with host adaptation.</title>
        <authorList>
            <person name="Gaulin E."/>
        </authorList>
    </citation>
    <scope>NUCLEOTIDE SEQUENCE [LARGE SCALE GENOMIC DNA]</scope>
    <source>
        <strain evidence="6 7">ATCC 201684</strain>
    </source>
</reference>
<dbReference type="SUPFAM" id="SSF46785">
    <property type="entry name" value="Winged helix' DNA-binding domain"/>
    <property type="match status" value="1"/>
</dbReference>
<dbReference type="VEuPathDB" id="FungiDB:AeMF1_007618"/>
<dbReference type="GO" id="GO:0043565">
    <property type="term" value="F:sequence-specific DNA binding"/>
    <property type="evidence" value="ECO:0007669"/>
    <property type="project" value="InterPro"/>
</dbReference>
<evidence type="ECO:0000256" key="2">
    <source>
        <dbReference type="ARBA" id="ARBA00023125"/>
    </source>
</evidence>
<evidence type="ECO:0000256" key="1">
    <source>
        <dbReference type="ARBA" id="ARBA00004123"/>
    </source>
</evidence>
<keyword evidence="2" id="KW-0238">DNA-binding</keyword>
<evidence type="ECO:0000313" key="7">
    <source>
        <dbReference type="Proteomes" id="UP000481153"/>
    </source>
</evidence>
<dbReference type="PANTHER" id="PTHR10015:SF206">
    <property type="entry name" value="HSF-TYPE DNA-BINDING DOMAIN-CONTAINING PROTEIN"/>
    <property type="match status" value="1"/>
</dbReference>
<dbReference type="InterPro" id="IPR036388">
    <property type="entry name" value="WH-like_DNA-bd_sf"/>
</dbReference>
<dbReference type="InterPro" id="IPR036390">
    <property type="entry name" value="WH_DNA-bd_sf"/>
</dbReference>
<proteinExistence type="inferred from homology"/>
<evidence type="ECO:0000313" key="6">
    <source>
        <dbReference type="EMBL" id="KAF0725306.1"/>
    </source>
</evidence>
<keyword evidence="3" id="KW-0539">Nucleus</keyword>
<organism evidence="6 7">
    <name type="scientific">Aphanomyces euteiches</name>
    <dbReference type="NCBI Taxonomy" id="100861"/>
    <lineage>
        <taxon>Eukaryota</taxon>
        <taxon>Sar</taxon>
        <taxon>Stramenopiles</taxon>
        <taxon>Oomycota</taxon>
        <taxon>Saprolegniomycetes</taxon>
        <taxon>Saprolegniales</taxon>
        <taxon>Verrucalvaceae</taxon>
        <taxon>Aphanomyces</taxon>
    </lineage>
</organism>
<comment type="similarity">
    <text evidence="4">Belongs to the HSF family.</text>
</comment>
<dbReference type="SMART" id="SM00415">
    <property type="entry name" value="HSF"/>
    <property type="match status" value="1"/>
</dbReference>
<dbReference type="Gene3D" id="1.10.10.10">
    <property type="entry name" value="Winged helix-like DNA-binding domain superfamily/Winged helix DNA-binding domain"/>
    <property type="match status" value="1"/>
</dbReference>
<comment type="caution">
    <text evidence="6">The sequence shown here is derived from an EMBL/GenBank/DDBJ whole genome shotgun (WGS) entry which is preliminary data.</text>
</comment>
<dbReference type="PRINTS" id="PR00056">
    <property type="entry name" value="HSFDOMAIN"/>
</dbReference>
<comment type="subcellular location">
    <subcellularLocation>
        <location evidence="1">Nucleus</location>
    </subcellularLocation>
</comment>
<accession>A0A6G0WF29</accession>
<dbReference type="PANTHER" id="PTHR10015">
    <property type="entry name" value="HEAT SHOCK TRANSCRIPTION FACTOR"/>
    <property type="match status" value="1"/>
</dbReference>
<evidence type="ECO:0000256" key="3">
    <source>
        <dbReference type="ARBA" id="ARBA00023242"/>
    </source>
</evidence>
<dbReference type="EMBL" id="VJMJ01000244">
    <property type="protein sequence ID" value="KAF0725306.1"/>
    <property type="molecule type" value="Genomic_DNA"/>
</dbReference>
<dbReference type="Pfam" id="PF00447">
    <property type="entry name" value="HSF_DNA-bind"/>
    <property type="match status" value="1"/>
</dbReference>
<gene>
    <name evidence="6" type="ORF">Ae201684_016203</name>
</gene>
<dbReference type="GO" id="GO:0005634">
    <property type="term" value="C:nucleus"/>
    <property type="evidence" value="ECO:0007669"/>
    <property type="project" value="UniProtKB-SubCell"/>
</dbReference>
<sequence length="180" mass="20581">MDGMSFAIKDPKEFAATMLPKYFKHNNFNSFVRQLSLYGFQKSKTDDTPWHFHHRCFQRHNPDLIVHIKRKTSQQASQNHTRAIQDLRSDLSVVKSSLGTLRDQTERLVKIMQGMLVDHEKSLGRQQGESASFTVQASTRPQVHPSLAPLTHDDGLLEALGYLTKPEARSDYSFGGDLRR</sequence>
<dbReference type="AlphaFoldDB" id="A0A6G0WF29"/>
<protein>
    <recommendedName>
        <fullName evidence="5">HSF-type DNA-binding domain-containing protein</fullName>
    </recommendedName>
</protein>
<dbReference type="Proteomes" id="UP000481153">
    <property type="component" value="Unassembled WGS sequence"/>
</dbReference>
<keyword evidence="7" id="KW-1185">Reference proteome</keyword>
<feature type="domain" description="HSF-type DNA-binding" evidence="5">
    <location>
        <begin position="2"/>
        <end position="71"/>
    </location>
</feature>
<evidence type="ECO:0000259" key="5">
    <source>
        <dbReference type="SMART" id="SM00415"/>
    </source>
</evidence>
<evidence type="ECO:0000256" key="4">
    <source>
        <dbReference type="RuleBase" id="RU004020"/>
    </source>
</evidence>
<name>A0A6G0WF29_9STRA</name>